<evidence type="ECO:0000259" key="11">
    <source>
        <dbReference type="PROSITE" id="PS50109"/>
    </source>
</evidence>
<comment type="caution">
    <text evidence="12">The sequence shown here is derived from an EMBL/GenBank/DDBJ whole genome shotgun (WGS) entry which is preliminary data.</text>
</comment>
<dbReference type="InterPro" id="IPR005467">
    <property type="entry name" value="His_kinase_dom"/>
</dbReference>
<keyword evidence="6" id="KW-0418">Kinase</keyword>
<protein>
    <recommendedName>
        <fullName evidence="2">histidine kinase</fullName>
        <ecNumber evidence="2">2.7.13.3</ecNumber>
    </recommendedName>
</protein>
<dbReference type="Gene3D" id="3.30.565.10">
    <property type="entry name" value="Histidine kinase-like ATPase, C-terminal domain"/>
    <property type="match status" value="1"/>
</dbReference>
<dbReference type="GO" id="GO:0005524">
    <property type="term" value="F:ATP binding"/>
    <property type="evidence" value="ECO:0007669"/>
    <property type="project" value="UniProtKB-KW"/>
</dbReference>
<dbReference type="PANTHER" id="PTHR43065:SF10">
    <property type="entry name" value="PEROXIDE STRESS-ACTIVATED HISTIDINE KINASE MAK3"/>
    <property type="match status" value="1"/>
</dbReference>
<dbReference type="InterPro" id="IPR003661">
    <property type="entry name" value="HisK_dim/P_dom"/>
</dbReference>
<evidence type="ECO:0000256" key="8">
    <source>
        <dbReference type="ARBA" id="ARBA00023012"/>
    </source>
</evidence>
<evidence type="ECO:0000256" key="2">
    <source>
        <dbReference type="ARBA" id="ARBA00012438"/>
    </source>
</evidence>
<dbReference type="PRINTS" id="PR00344">
    <property type="entry name" value="BCTRLSENSOR"/>
</dbReference>
<evidence type="ECO:0000256" key="1">
    <source>
        <dbReference type="ARBA" id="ARBA00000085"/>
    </source>
</evidence>
<evidence type="ECO:0000256" key="4">
    <source>
        <dbReference type="ARBA" id="ARBA00022679"/>
    </source>
</evidence>
<dbReference type="AlphaFoldDB" id="A0A3M6R9I1"/>
<feature type="transmembrane region" description="Helical" evidence="10">
    <location>
        <begin position="336"/>
        <end position="355"/>
    </location>
</feature>
<dbReference type="CDD" id="cd00082">
    <property type="entry name" value="HisKA"/>
    <property type="match status" value="1"/>
</dbReference>
<keyword evidence="4" id="KW-0808">Transferase</keyword>
<dbReference type="Gene3D" id="3.40.190.10">
    <property type="entry name" value="Periplasmic binding protein-like II"/>
    <property type="match status" value="2"/>
</dbReference>
<sequence>MLRFRWRRPFPAALLPSSLVRRLWLPISSLFTLALISALLAWTQAARATSPEREQAASATPVRIGVLAFLGEDAARHEWGPLADYLNQALPQAHFTMQYLGLGALRQAVEQGQVDFVLTNPGQYVELEVAFGVSRIVTLAHGRTPTSHQGVAATVVAARERTDLERLQDLRGQTLAAISSEGFGGYQIIWRELDALGIDPQRDLRMQFVGYPMQQVLRAIDLRQADAGIVRACLLETVPNWRQHYKVVAGQFEPALGCAVSSPMYPNWPLASLRHTPGELARAVAIALLKMDPQQHGLGWTVPADYQSIHDVFRQLRIGSYDYLRATSLQHTIQAYWPYVLFCLLALLCWAAYTLRVEYLVRKRTAALERALFEREALQQRMRAHQEQVDHLSRLSVLGELSSTLAHEINQPLAGVSNYAQSLLRRLDNGRLNDEAVREASTQIVTLSHTAAGILKRIKGFVRKRPSTREDCDPAALVRDAIALFKGMQLHPPQMEVNGALAPHVRVKADPLQIQQILLNFFKNAQDAMQAQPPDTARIHIQLDARDGWLWIHVRDWGAGMSDAQMQRLFESFYTTKEDGLGLGLSICKSIAEAHGGQLQATRPGSGPGMVFSLSLPTV</sequence>
<feature type="coiled-coil region" evidence="9">
    <location>
        <begin position="368"/>
        <end position="395"/>
    </location>
</feature>
<organism evidence="12 13">
    <name type="scientific">Allofranklinella schreckenbergeri</name>
    <dbReference type="NCBI Taxonomy" id="1076744"/>
    <lineage>
        <taxon>Bacteria</taxon>
        <taxon>Pseudomonadati</taxon>
        <taxon>Pseudomonadota</taxon>
        <taxon>Betaproteobacteria</taxon>
        <taxon>Burkholderiales</taxon>
        <taxon>Comamonadaceae</taxon>
        <taxon>Allofranklinella</taxon>
    </lineage>
</organism>
<evidence type="ECO:0000313" key="12">
    <source>
        <dbReference type="EMBL" id="RMX11418.1"/>
    </source>
</evidence>
<comment type="catalytic activity">
    <reaction evidence="1">
        <text>ATP + protein L-histidine = ADP + protein N-phospho-L-histidine.</text>
        <dbReference type="EC" id="2.7.13.3"/>
    </reaction>
</comment>
<name>A0A3M6R9I1_9BURK</name>
<keyword evidence="10" id="KW-0812">Transmembrane</keyword>
<proteinExistence type="predicted"/>
<dbReference type="EMBL" id="RDQK01000003">
    <property type="protein sequence ID" value="RMX11418.1"/>
    <property type="molecule type" value="Genomic_DNA"/>
</dbReference>
<feature type="domain" description="Histidine kinase" evidence="11">
    <location>
        <begin position="404"/>
        <end position="619"/>
    </location>
</feature>
<evidence type="ECO:0000256" key="10">
    <source>
        <dbReference type="SAM" id="Phobius"/>
    </source>
</evidence>
<dbReference type="GO" id="GO:0000155">
    <property type="term" value="F:phosphorelay sensor kinase activity"/>
    <property type="evidence" value="ECO:0007669"/>
    <property type="project" value="InterPro"/>
</dbReference>
<keyword evidence="9" id="KW-0175">Coiled coil</keyword>
<keyword evidence="8" id="KW-0902">Two-component regulatory system</keyword>
<keyword evidence="10" id="KW-1133">Transmembrane helix</keyword>
<keyword evidence="7" id="KW-0067">ATP-binding</keyword>
<evidence type="ECO:0000256" key="6">
    <source>
        <dbReference type="ARBA" id="ARBA00022777"/>
    </source>
</evidence>
<dbReference type="SUPFAM" id="SSF53850">
    <property type="entry name" value="Periplasmic binding protein-like II"/>
    <property type="match status" value="1"/>
</dbReference>
<dbReference type="PROSITE" id="PS50109">
    <property type="entry name" value="HIS_KIN"/>
    <property type="match status" value="1"/>
</dbReference>
<evidence type="ECO:0000256" key="3">
    <source>
        <dbReference type="ARBA" id="ARBA00022553"/>
    </source>
</evidence>
<dbReference type="InterPro" id="IPR004358">
    <property type="entry name" value="Sig_transdc_His_kin-like_C"/>
</dbReference>
<dbReference type="SUPFAM" id="SSF55874">
    <property type="entry name" value="ATPase domain of HSP90 chaperone/DNA topoisomerase II/histidine kinase"/>
    <property type="match status" value="1"/>
</dbReference>
<dbReference type="Gene3D" id="1.10.287.130">
    <property type="match status" value="1"/>
</dbReference>
<keyword evidence="10" id="KW-0472">Membrane</keyword>
<reference evidence="12 13" key="1">
    <citation type="submission" date="2018-10" db="EMBL/GenBank/DDBJ databases">
        <title>Comamonadaceae CDC group NO-1 genome sequencing and assembly.</title>
        <authorList>
            <person name="Bernier A.-M."/>
            <person name="Bernard K."/>
        </authorList>
    </citation>
    <scope>NUCLEOTIDE SEQUENCE [LARGE SCALE GENOMIC DNA]</scope>
    <source>
        <strain evidence="12 13">NML180581</strain>
    </source>
</reference>
<dbReference type="InterPro" id="IPR036890">
    <property type="entry name" value="HATPase_C_sf"/>
</dbReference>
<gene>
    <name evidence="12" type="ORF">EBQ24_01720</name>
</gene>
<dbReference type="PANTHER" id="PTHR43065">
    <property type="entry name" value="SENSOR HISTIDINE KINASE"/>
    <property type="match status" value="1"/>
</dbReference>
<evidence type="ECO:0000256" key="7">
    <source>
        <dbReference type="ARBA" id="ARBA00022840"/>
    </source>
</evidence>
<dbReference type="EC" id="2.7.13.3" evidence="2"/>
<dbReference type="SUPFAM" id="SSF47384">
    <property type="entry name" value="Homodimeric domain of signal transducing histidine kinase"/>
    <property type="match status" value="1"/>
</dbReference>
<dbReference type="InterPro" id="IPR036097">
    <property type="entry name" value="HisK_dim/P_sf"/>
</dbReference>
<dbReference type="SMART" id="SM00387">
    <property type="entry name" value="HATPase_c"/>
    <property type="match status" value="1"/>
</dbReference>
<dbReference type="Proteomes" id="UP000281171">
    <property type="component" value="Unassembled WGS sequence"/>
</dbReference>
<evidence type="ECO:0000313" key="13">
    <source>
        <dbReference type="Proteomes" id="UP000281171"/>
    </source>
</evidence>
<dbReference type="Pfam" id="PF12974">
    <property type="entry name" value="Phosphonate-bd"/>
    <property type="match status" value="1"/>
</dbReference>
<keyword evidence="3" id="KW-0597">Phosphoprotein</keyword>
<evidence type="ECO:0000256" key="9">
    <source>
        <dbReference type="SAM" id="Coils"/>
    </source>
</evidence>
<accession>A0A3M6R9I1</accession>
<keyword evidence="5" id="KW-0547">Nucleotide-binding</keyword>
<evidence type="ECO:0000256" key="5">
    <source>
        <dbReference type="ARBA" id="ARBA00022741"/>
    </source>
</evidence>
<dbReference type="SMART" id="SM00388">
    <property type="entry name" value="HisKA"/>
    <property type="match status" value="1"/>
</dbReference>
<dbReference type="InterPro" id="IPR003594">
    <property type="entry name" value="HATPase_dom"/>
</dbReference>
<dbReference type="Pfam" id="PF02518">
    <property type="entry name" value="HATPase_c"/>
    <property type="match status" value="1"/>
</dbReference>